<dbReference type="EMBL" id="CAAALY010034506">
    <property type="protein sequence ID" value="VEL17856.1"/>
    <property type="molecule type" value="Genomic_DNA"/>
</dbReference>
<evidence type="ECO:0000313" key="2">
    <source>
        <dbReference type="Proteomes" id="UP000784294"/>
    </source>
</evidence>
<gene>
    <name evidence="1" type="ORF">PXEA_LOCUS11296</name>
</gene>
<organism evidence="1 2">
    <name type="scientific">Protopolystoma xenopodis</name>
    <dbReference type="NCBI Taxonomy" id="117903"/>
    <lineage>
        <taxon>Eukaryota</taxon>
        <taxon>Metazoa</taxon>
        <taxon>Spiralia</taxon>
        <taxon>Lophotrochozoa</taxon>
        <taxon>Platyhelminthes</taxon>
        <taxon>Monogenea</taxon>
        <taxon>Polyopisthocotylea</taxon>
        <taxon>Polystomatidea</taxon>
        <taxon>Polystomatidae</taxon>
        <taxon>Protopolystoma</taxon>
    </lineage>
</organism>
<comment type="caution">
    <text evidence="1">The sequence shown here is derived from an EMBL/GenBank/DDBJ whole genome shotgun (WGS) entry which is preliminary data.</text>
</comment>
<sequence length="96" mass="11352">MLEYRPLRWERFAEKKIRLGRLITSLPYLLPYRDAQTRPSRQELESQNECVRDLFHSTQIQFYPTNSALDPLLPSVRSYLMPADSYSLLFALNFPA</sequence>
<dbReference type="Proteomes" id="UP000784294">
    <property type="component" value="Unassembled WGS sequence"/>
</dbReference>
<reference evidence="1" key="1">
    <citation type="submission" date="2018-11" db="EMBL/GenBank/DDBJ databases">
        <authorList>
            <consortium name="Pathogen Informatics"/>
        </authorList>
    </citation>
    <scope>NUCLEOTIDE SEQUENCE</scope>
</reference>
<name>A0A448WQU2_9PLAT</name>
<protein>
    <submittedName>
        <fullName evidence="1">Uncharacterized protein</fullName>
    </submittedName>
</protein>
<evidence type="ECO:0000313" key="1">
    <source>
        <dbReference type="EMBL" id="VEL17856.1"/>
    </source>
</evidence>
<accession>A0A448WQU2</accession>
<proteinExistence type="predicted"/>
<keyword evidence="2" id="KW-1185">Reference proteome</keyword>
<dbReference type="AlphaFoldDB" id="A0A448WQU2"/>